<keyword evidence="1" id="KW-0732">Signal</keyword>
<dbReference type="PANTHER" id="PTHR43968">
    <property type="match status" value="1"/>
</dbReference>
<feature type="chain" id="PRO_5031074626" description="Glutathione transferase" evidence="1">
    <location>
        <begin position="36"/>
        <end position="491"/>
    </location>
</feature>
<feature type="signal peptide" evidence="1">
    <location>
        <begin position="1"/>
        <end position="35"/>
    </location>
</feature>
<dbReference type="InterPro" id="IPR010987">
    <property type="entry name" value="Glutathione-S-Trfase_C-like"/>
</dbReference>
<name>A0A7S4RLF7_9DINO</name>
<dbReference type="InterPro" id="IPR036282">
    <property type="entry name" value="Glutathione-S-Trfase_C_sf"/>
</dbReference>
<protein>
    <recommendedName>
        <fullName evidence="5">Glutathione transferase</fullName>
    </recommendedName>
</protein>
<dbReference type="CDD" id="cd00570">
    <property type="entry name" value="GST_N_family"/>
    <property type="match status" value="1"/>
</dbReference>
<evidence type="ECO:0000259" key="3">
    <source>
        <dbReference type="PROSITE" id="PS50405"/>
    </source>
</evidence>
<dbReference type="InterPro" id="IPR004045">
    <property type="entry name" value="Glutathione_S-Trfase_N"/>
</dbReference>
<dbReference type="SFLD" id="SFLDG00358">
    <property type="entry name" value="Main_(cytGST)"/>
    <property type="match status" value="1"/>
</dbReference>
<evidence type="ECO:0000256" key="1">
    <source>
        <dbReference type="SAM" id="SignalP"/>
    </source>
</evidence>
<dbReference type="GO" id="GO:0005737">
    <property type="term" value="C:cytoplasm"/>
    <property type="evidence" value="ECO:0007669"/>
    <property type="project" value="TreeGrafter"/>
</dbReference>
<feature type="domain" description="GST C-terminal" evidence="3">
    <location>
        <begin position="194"/>
        <end position="326"/>
    </location>
</feature>
<gene>
    <name evidence="4" type="ORF">AMON00008_LOCUS37341</name>
</gene>
<dbReference type="PROSITE" id="PS51354">
    <property type="entry name" value="GLUTAREDOXIN_2"/>
    <property type="match status" value="1"/>
</dbReference>
<dbReference type="PROSITE" id="PS50405">
    <property type="entry name" value="GST_CTER"/>
    <property type="match status" value="1"/>
</dbReference>
<dbReference type="Gene3D" id="3.40.30.10">
    <property type="entry name" value="Glutaredoxin"/>
    <property type="match status" value="1"/>
</dbReference>
<proteinExistence type="predicted"/>
<dbReference type="SFLD" id="SFLDS00019">
    <property type="entry name" value="Glutathione_Transferase_(cytos"/>
    <property type="match status" value="1"/>
</dbReference>
<dbReference type="AlphaFoldDB" id="A0A7S4RLF7"/>
<dbReference type="SUPFAM" id="SSF47616">
    <property type="entry name" value="GST C-terminal domain-like"/>
    <property type="match status" value="1"/>
</dbReference>
<evidence type="ECO:0000259" key="2">
    <source>
        <dbReference type="PROSITE" id="PS50404"/>
    </source>
</evidence>
<dbReference type="Gene3D" id="1.20.1050.10">
    <property type="match status" value="1"/>
</dbReference>
<sequence length="491" mass="52594">MRPMARARAVRPRTACRPRLLAAGASLALCALAAGLAVQGAVQASAGACWLGATRRHPWAQAQAHGGARPLPRARGAGWVTRRALPTAAAAPPTWEQLATRVAPDSRPEPLLTLYRDTNGWCPFCERVWIALREKGIPYDEVLINLYDKPQWYKDMVPTSLVPAVKFASSGEVVWESEAILRRLDSEFPESRPLFAEPARVEAAAELPAKVMNASMGLAYRTGDLQEESLEDRRAKLASAIDSLEEHLAGGGPFLLGKELSAADLMAVPMLERYGFQLPYFAAELQIRDPARWPAIAGWFDAMEARPAYSERVVGDEYSWTAVAPVLMRIFSGQNGTLEGPAAARAQVADAAAANILESLEENAEVLLSGAPKSARLEAAEKLLANHEAVVDDATALEPKSQKELLRLDPSKRLTVDAVLRAAAGVLLSGEKPGDAAPREDSEGAGLQPADVSAACRYIAARLCAPRDMSAPAATALRAALLGMARAVVLH</sequence>
<dbReference type="InterPro" id="IPR036249">
    <property type="entry name" value="Thioredoxin-like_sf"/>
</dbReference>
<dbReference type="InterPro" id="IPR050983">
    <property type="entry name" value="GST_Omega/HSP26"/>
</dbReference>
<dbReference type="Pfam" id="PF13410">
    <property type="entry name" value="GST_C_2"/>
    <property type="match status" value="1"/>
</dbReference>
<reference evidence="4" key="1">
    <citation type="submission" date="2021-01" db="EMBL/GenBank/DDBJ databases">
        <authorList>
            <person name="Corre E."/>
            <person name="Pelletier E."/>
            <person name="Niang G."/>
            <person name="Scheremetjew M."/>
            <person name="Finn R."/>
            <person name="Kale V."/>
            <person name="Holt S."/>
            <person name="Cochrane G."/>
            <person name="Meng A."/>
            <person name="Brown T."/>
            <person name="Cohen L."/>
        </authorList>
    </citation>
    <scope>NUCLEOTIDE SEQUENCE</scope>
    <source>
        <strain evidence="4">CCMP3105</strain>
    </source>
</reference>
<dbReference type="PROSITE" id="PS50404">
    <property type="entry name" value="GST_NTER"/>
    <property type="match status" value="1"/>
</dbReference>
<dbReference type="SUPFAM" id="SSF52833">
    <property type="entry name" value="Thioredoxin-like"/>
    <property type="match status" value="1"/>
</dbReference>
<dbReference type="InterPro" id="IPR040079">
    <property type="entry name" value="Glutathione_S-Trfase"/>
</dbReference>
<accession>A0A7S4RLF7</accession>
<dbReference type="EMBL" id="HBNR01053204">
    <property type="protein sequence ID" value="CAE4618455.1"/>
    <property type="molecule type" value="Transcribed_RNA"/>
</dbReference>
<dbReference type="Pfam" id="PF13409">
    <property type="entry name" value="GST_N_2"/>
    <property type="match status" value="1"/>
</dbReference>
<feature type="domain" description="GST N-terminal" evidence="2">
    <location>
        <begin position="112"/>
        <end position="192"/>
    </location>
</feature>
<organism evidence="4">
    <name type="scientific">Alexandrium monilatum</name>
    <dbReference type="NCBI Taxonomy" id="311494"/>
    <lineage>
        <taxon>Eukaryota</taxon>
        <taxon>Sar</taxon>
        <taxon>Alveolata</taxon>
        <taxon>Dinophyceae</taxon>
        <taxon>Gonyaulacales</taxon>
        <taxon>Pyrocystaceae</taxon>
        <taxon>Alexandrium</taxon>
    </lineage>
</organism>
<evidence type="ECO:0008006" key="5">
    <source>
        <dbReference type="Google" id="ProtNLM"/>
    </source>
</evidence>
<evidence type="ECO:0000313" key="4">
    <source>
        <dbReference type="EMBL" id="CAE4618455.1"/>
    </source>
</evidence>
<dbReference type="PANTHER" id="PTHR43968:SF14">
    <property type="entry name" value="GLUTATHIONE S-TRANSFERASE"/>
    <property type="match status" value="1"/>
</dbReference>